<evidence type="ECO:0000259" key="6">
    <source>
        <dbReference type="PROSITE" id="PS51383"/>
    </source>
</evidence>
<reference evidence="8" key="1">
    <citation type="journal article" date="2019" name="Int. J. Syst. Evol. Microbiol.">
        <title>The Global Catalogue of Microorganisms (GCM) 10K type strain sequencing project: providing services to taxonomists for standard genome sequencing and annotation.</title>
        <authorList>
            <consortium name="The Broad Institute Genomics Platform"/>
            <consortium name="The Broad Institute Genome Sequencing Center for Infectious Disease"/>
            <person name="Wu L."/>
            <person name="Ma J."/>
        </authorList>
    </citation>
    <scope>NUCLEOTIDE SEQUENCE [LARGE SCALE GENOMIC DNA]</scope>
    <source>
        <strain evidence="8">NBRC 106348</strain>
    </source>
</reference>
<feature type="domain" description="YjeF C-terminal" evidence="6">
    <location>
        <begin position="1"/>
        <end position="262"/>
    </location>
</feature>
<organism evidence="7 8">
    <name type="scientific">Luteimicrobium album</name>
    <dbReference type="NCBI Taxonomy" id="1054550"/>
    <lineage>
        <taxon>Bacteria</taxon>
        <taxon>Bacillati</taxon>
        <taxon>Actinomycetota</taxon>
        <taxon>Actinomycetes</taxon>
        <taxon>Micrococcales</taxon>
        <taxon>Luteimicrobium</taxon>
    </lineage>
</organism>
<evidence type="ECO:0000256" key="3">
    <source>
        <dbReference type="ARBA" id="ARBA00022857"/>
    </source>
</evidence>
<dbReference type="PANTHER" id="PTHR12592">
    <property type="entry name" value="ATP-DEPENDENT (S)-NAD(P)H-HYDRATE DEHYDRATASE FAMILY MEMBER"/>
    <property type="match status" value="1"/>
</dbReference>
<keyword evidence="3" id="KW-0521">NADP</keyword>
<evidence type="ECO:0000256" key="1">
    <source>
        <dbReference type="ARBA" id="ARBA00022741"/>
    </source>
</evidence>
<dbReference type="PANTHER" id="PTHR12592:SF0">
    <property type="entry name" value="ATP-DEPENDENT (S)-NAD(P)H-HYDRATE DEHYDRATASE"/>
    <property type="match status" value="1"/>
</dbReference>
<protein>
    <recommendedName>
        <fullName evidence="6">YjeF C-terminal domain-containing protein</fullName>
    </recommendedName>
</protein>
<comment type="caution">
    <text evidence="7">The sequence shown here is derived from an EMBL/GenBank/DDBJ whole genome shotgun (WGS) entry which is preliminary data.</text>
</comment>
<proteinExistence type="predicted"/>
<sequence length="266" mass="25915">MLGLVAGTSEFPGAAVLAATAAVRAGVGMVRYVGPDAVAHAVVGARPEVVPARGRVQAWAVGPGLPAAAPDADAPVEPDVLAQHHEVRVALAAATADEGRVPVVVDAGALSLLPARVPPTVVLTPHAGELATLLRSRGQQVERAVVEAAPLEHARLAHDLTGATVLLKGGVTVVVGASGALYAQAEAPAWLATAGAGDVLTGLLGTLLAARADEVLRAPSLAAALAAAAASVHGLAAHAANPGGPVNALAVADAVPGVVAGLLRGV</sequence>
<dbReference type="InterPro" id="IPR017953">
    <property type="entry name" value="Carbohydrate_kinase_pred_CS"/>
</dbReference>
<dbReference type="Proteomes" id="UP001157091">
    <property type="component" value="Unassembled WGS sequence"/>
</dbReference>
<accession>A0ABQ6HYB0</accession>
<evidence type="ECO:0000256" key="5">
    <source>
        <dbReference type="ARBA" id="ARBA00023239"/>
    </source>
</evidence>
<dbReference type="InterPro" id="IPR000631">
    <property type="entry name" value="CARKD"/>
</dbReference>
<dbReference type="InterPro" id="IPR029056">
    <property type="entry name" value="Ribokinase-like"/>
</dbReference>
<dbReference type="Gene3D" id="3.40.1190.20">
    <property type="match status" value="1"/>
</dbReference>
<dbReference type="SUPFAM" id="SSF53613">
    <property type="entry name" value="Ribokinase-like"/>
    <property type="match status" value="1"/>
</dbReference>
<dbReference type="EMBL" id="BSUK01000001">
    <property type="protein sequence ID" value="GMA22679.1"/>
    <property type="molecule type" value="Genomic_DNA"/>
</dbReference>
<name>A0ABQ6HYB0_9MICO</name>
<keyword evidence="5" id="KW-0456">Lyase</keyword>
<keyword evidence="8" id="KW-1185">Reference proteome</keyword>
<gene>
    <name evidence="7" type="ORF">GCM10025864_04380</name>
</gene>
<keyword evidence="2" id="KW-0067">ATP-binding</keyword>
<dbReference type="PROSITE" id="PS51383">
    <property type="entry name" value="YJEF_C_3"/>
    <property type="match status" value="1"/>
</dbReference>
<evidence type="ECO:0000256" key="2">
    <source>
        <dbReference type="ARBA" id="ARBA00022840"/>
    </source>
</evidence>
<evidence type="ECO:0000313" key="7">
    <source>
        <dbReference type="EMBL" id="GMA22679.1"/>
    </source>
</evidence>
<evidence type="ECO:0000313" key="8">
    <source>
        <dbReference type="Proteomes" id="UP001157091"/>
    </source>
</evidence>
<evidence type="ECO:0000256" key="4">
    <source>
        <dbReference type="ARBA" id="ARBA00023027"/>
    </source>
</evidence>
<dbReference type="RefSeq" id="WP_348525123.1">
    <property type="nucleotide sequence ID" value="NZ_BSUK01000001.1"/>
</dbReference>
<keyword evidence="1" id="KW-0547">Nucleotide-binding</keyword>
<dbReference type="PROSITE" id="PS01050">
    <property type="entry name" value="YJEF_C_2"/>
    <property type="match status" value="1"/>
</dbReference>
<dbReference type="Pfam" id="PF01256">
    <property type="entry name" value="Carb_kinase"/>
    <property type="match status" value="1"/>
</dbReference>
<keyword evidence="4" id="KW-0520">NAD</keyword>